<feature type="region of interest" description="Disordered" evidence="1">
    <location>
        <begin position="91"/>
        <end position="136"/>
    </location>
</feature>
<feature type="compositionally biased region" description="Low complexity" evidence="1">
    <location>
        <begin position="1"/>
        <end position="12"/>
    </location>
</feature>
<dbReference type="InterPro" id="IPR009057">
    <property type="entry name" value="Homeodomain-like_sf"/>
</dbReference>
<feature type="compositionally biased region" description="Basic and acidic residues" evidence="1">
    <location>
        <begin position="91"/>
        <end position="103"/>
    </location>
</feature>
<reference evidence="4" key="1">
    <citation type="journal article" date="2019" name="Nat. Commun.">
        <title>Expansion of phycobilisome linker gene families in mesophilic red algae.</title>
        <authorList>
            <person name="Lee J."/>
            <person name="Kim D."/>
            <person name="Bhattacharya D."/>
            <person name="Yoon H.S."/>
        </authorList>
    </citation>
    <scope>NUCLEOTIDE SEQUENCE [LARGE SCALE GENOMIC DNA]</scope>
    <source>
        <strain evidence="4">CCMP 1328</strain>
    </source>
</reference>
<keyword evidence="4" id="KW-1185">Reference proteome</keyword>
<dbReference type="InterPro" id="IPR001005">
    <property type="entry name" value="SANT/Myb"/>
</dbReference>
<dbReference type="AlphaFoldDB" id="A0A5J4Z126"/>
<dbReference type="PROSITE" id="PS51293">
    <property type="entry name" value="SANT"/>
    <property type="match status" value="1"/>
</dbReference>
<dbReference type="CDD" id="cd00167">
    <property type="entry name" value="SANT"/>
    <property type="match status" value="1"/>
</dbReference>
<dbReference type="EMBL" id="VRMN01000002">
    <property type="protein sequence ID" value="KAA8497316.1"/>
    <property type="molecule type" value="Genomic_DNA"/>
</dbReference>
<evidence type="ECO:0000313" key="4">
    <source>
        <dbReference type="Proteomes" id="UP000324585"/>
    </source>
</evidence>
<evidence type="ECO:0000256" key="1">
    <source>
        <dbReference type="SAM" id="MobiDB-lite"/>
    </source>
</evidence>
<dbReference type="SMART" id="SM00717">
    <property type="entry name" value="SANT"/>
    <property type="match status" value="1"/>
</dbReference>
<comment type="caution">
    <text evidence="3">The sequence shown here is derived from an EMBL/GenBank/DDBJ whole genome shotgun (WGS) entry which is preliminary data.</text>
</comment>
<feature type="compositionally biased region" description="Basic and acidic residues" evidence="1">
    <location>
        <begin position="111"/>
        <end position="136"/>
    </location>
</feature>
<feature type="region of interest" description="Disordered" evidence="1">
    <location>
        <begin position="1"/>
        <end position="20"/>
    </location>
</feature>
<evidence type="ECO:0000259" key="2">
    <source>
        <dbReference type="PROSITE" id="PS51293"/>
    </source>
</evidence>
<gene>
    <name evidence="3" type="ORF">FVE85_1045</name>
</gene>
<proteinExistence type="predicted"/>
<dbReference type="Gene3D" id="1.20.58.1880">
    <property type="match status" value="1"/>
</dbReference>
<feature type="domain" description="SANT" evidence="2">
    <location>
        <begin position="256"/>
        <end position="302"/>
    </location>
</feature>
<accession>A0A5J4Z126</accession>
<dbReference type="SUPFAM" id="SSF46689">
    <property type="entry name" value="Homeodomain-like"/>
    <property type="match status" value="1"/>
</dbReference>
<organism evidence="3 4">
    <name type="scientific">Porphyridium purpureum</name>
    <name type="common">Red alga</name>
    <name type="synonym">Porphyridium cruentum</name>
    <dbReference type="NCBI Taxonomy" id="35688"/>
    <lineage>
        <taxon>Eukaryota</taxon>
        <taxon>Rhodophyta</taxon>
        <taxon>Bangiophyceae</taxon>
        <taxon>Porphyridiales</taxon>
        <taxon>Porphyridiaceae</taxon>
        <taxon>Porphyridium</taxon>
    </lineage>
</organism>
<feature type="compositionally biased region" description="Basic and acidic residues" evidence="1">
    <location>
        <begin position="47"/>
        <end position="56"/>
    </location>
</feature>
<protein>
    <recommendedName>
        <fullName evidence="2">SANT domain-containing protein</fullName>
    </recommendedName>
</protein>
<dbReference type="Proteomes" id="UP000324585">
    <property type="component" value="Unassembled WGS sequence"/>
</dbReference>
<sequence length="763" mass="83992">MDSAGAAAAGAAAAGGGGGVTWDGLFAESAFAVGERTQERMSAWAARGHEVELDEGRAAHEQEQYDGAGTQLNSCATSSETTFKGLLQRIREEEPSSTGEEHASSASSSRESGRSCMEGRSRHKQEMNAGPEKDWNTQRAQVDTGHERLAIEVVRKRARFDSERSAADCRVVHGEVESQASTGLSGVLKGGSQSSFSVGHSAAASGAAQVAAPCVRRRNDESSMETDAKSTSACRASSQLVNQQRFFGQVLKYKTWTRSELQRYLDGLRMYGKQISRLATFIGTRSKEQVRSRYDRARKHILKALRESGYKDINGFLETQLNQAIIEFEMKTLSTLEESDSVANRICAPPVSLKRKRVGVDATSSEAELNIEEEEAKQQKKAIQCPEQRMKKDCESREQSLQPSTRILVSASRPQMEHKETRQRLDSHTIQHSDASKHTMAAEMLSVQVLPFSEIDASLLRPVKQNPKLLVRVKGTHTISGLEVHLESKWKEVLVSSGKRLHIVQLDPSKECGFSRVTGTVHSAFVHQGQPRMFRLLYRFESPPPEPLKGNAGEFVVFLENGEGENTTFAREASRVDFLDSAFAAAPARAQDSQRQQRERLMRRDHVQDLGHSTTSRAGLLLFEQEHANLEAPAEFDPQHHQTEGEAREDMPAFSSDLWLAVGANRNEGSTTNSFLDAVLQRSVARSSDRIAGPGSEAGMPSNLVHDHDHRQTDFMQTQFNSSFWLASPGDCARGASPRGDSLFLRSPSDAAVASHPTSLFPN</sequence>
<evidence type="ECO:0000313" key="3">
    <source>
        <dbReference type="EMBL" id="KAA8497316.1"/>
    </source>
</evidence>
<feature type="region of interest" description="Disordered" evidence="1">
    <location>
        <begin position="36"/>
        <end position="56"/>
    </location>
</feature>
<dbReference type="InterPro" id="IPR017884">
    <property type="entry name" value="SANT_dom"/>
</dbReference>
<name>A0A5J4Z126_PORPP</name>